<protein>
    <recommendedName>
        <fullName evidence="3">Teneurin-like YD-shell domain-containing protein</fullName>
    </recommendedName>
</protein>
<feature type="domain" description="Teneurin-like YD-shell" evidence="3">
    <location>
        <begin position="1063"/>
        <end position="1202"/>
    </location>
</feature>
<dbReference type="RefSeq" id="WP_023404611.1">
    <property type="nucleotide sequence ID" value="NZ_BAUJ01000038.1"/>
</dbReference>
<keyword evidence="1" id="KW-0677">Repeat</keyword>
<feature type="region of interest" description="Disordered" evidence="2">
    <location>
        <begin position="36"/>
        <end position="69"/>
    </location>
</feature>
<dbReference type="InterPro" id="IPR050708">
    <property type="entry name" value="T6SS_VgrG/RHS"/>
</dbReference>
<reference evidence="4 5" key="1">
    <citation type="submission" date="2013-11" db="EMBL/GenBank/DDBJ databases">
        <title>Whole genome shotgun sequence of Vibrio halioticoli NBRC 102217.</title>
        <authorList>
            <person name="Isaki S."/>
            <person name="Kimura A."/>
            <person name="Ohji S."/>
            <person name="Hosoyama A."/>
            <person name="Fujita N."/>
            <person name="Hashimoto M."/>
            <person name="Hosoyama Y."/>
            <person name="Yamazoe A."/>
        </authorList>
    </citation>
    <scope>NUCLEOTIDE SEQUENCE [LARGE SCALE GENOMIC DNA]</scope>
    <source>
        <strain evidence="4 5">NBRC 102217</strain>
    </source>
</reference>
<keyword evidence="5" id="KW-1185">Reference proteome</keyword>
<evidence type="ECO:0000256" key="1">
    <source>
        <dbReference type="ARBA" id="ARBA00022737"/>
    </source>
</evidence>
<dbReference type="PANTHER" id="PTHR32305:SF15">
    <property type="entry name" value="PROTEIN RHSA-RELATED"/>
    <property type="match status" value="1"/>
</dbReference>
<dbReference type="NCBIfam" id="TIGR03696">
    <property type="entry name" value="Rhs_assc_core"/>
    <property type="match status" value="1"/>
</dbReference>
<dbReference type="Pfam" id="PF05593">
    <property type="entry name" value="RHS_repeat"/>
    <property type="match status" value="4"/>
</dbReference>
<accession>V5HM35</accession>
<name>V5HM35_9VIBR</name>
<evidence type="ECO:0000313" key="4">
    <source>
        <dbReference type="EMBL" id="GAD90265.1"/>
    </source>
</evidence>
<dbReference type="Gene3D" id="2.180.10.10">
    <property type="entry name" value="RHS repeat-associated core"/>
    <property type="match status" value="4"/>
</dbReference>
<dbReference type="EMBL" id="BAUJ01000038">
    <property type="protein sequence ID" value="GAD90265.1"/>
    <property type="molecule type" value="Genomic_DNA"/>
</dbReference>
<dbReference type="InterPro" id="IPR056823">
    <property type="entry name" value="TEN-like_YD-shell"/>
</dbReference>
<dbReference type="NCBIfam" id="TIGR01643">
    <property type="entry name" value="YD_repeat_2x"/>
    <property type="match status" value="11"/>
</dbReference>
<dbReference type="PANTHER" id="PTHR32305">
    <property type="match status" value="1"/>
</dbReference>
<dbReference type="Proteomes" id="UP000017800">
    <property type="component" value="Unassembled WGS sequence"/>
</dbReference>
<dbReference type="InterPro" id="IPR031325">
    <property type="entry name" value="RHS_repeat"/>
</dbReference>
<feature type="compositionally biased region" description="Low complexity" evidence="2">
    <location>
        <begin position="103"/>
        <end position="125"/>
    </location>
</feature>
<dbReference type="InterPro" id="IPR006530">
    <property type="entry name" value="YD"/>
</dbReference>
<feature type="domain" description="Teneurin-like YD-shell" evidence="3">
    <location>
        <begin position="1228"/>
        <end position="1410"/>
    </location>
</feature>
<dbReference type="Pfam" id="PF25023">
    <property type="entry name" value="TEN_YD-shell"/>
    <property type="match status" value="2"/>
</dbReference>
<dbReference type="InterPro" id="IPR022385">
    <property type="entry name" value="Rhs_assc_core"/>
</dbReference>
<evidence type="ECO:0000259" key="3">
    <source>
        <dbReference type="Pfam" id="PF25023"/>
    </source>
</evidence>
<sequence length="2100" mass="238865">MAYWLFFFLLEYSDKYAYAVEISILTECQGALSCNGPNEPNIPDNDDDDGSNNNGGDLDDDSGPDPVDVDREAIESEISGITSDTIEAASIAGLEADRNVVATDTQTSDTQSDNEQQQQQASEASAEGDESDCPVELYSGCKITREIDYTHPVFFLVRQHRISQGSAWSLGAGWHSSLDSRIIWGVDVDMQPLIELNRASVNQYQTIIDGIDQGIDELCNSFKDRLAYEEEQIQQQLLEAIATLQAQRAIYIASRDQIQTKINEITSQHQQSDYYRERNRYAVDTTYPVEYEIGLHKLKWVTPNGSRKLFSVEPSTSNITPIMGHNTHLEIDENGFFIVSTPKGVTYQYNYQGFLVKVNQNDGRSVTIYRDSQQQPIRMVDELGRALSFTYTDGRLTEITDQEERTHRYTYQSGKLSDVVEFNGTKHHYQYAYQDNPLALTLKSDGEGNTAFYLYRQQDNKTVVDTQIDPSGNQFNYEYDFPNRTTTVINRNNTRTRYQYNAHNQISSKAYESDGSEIHKVYDDKGNLIVEYDELGHATLYSYDLHGRVISTTDPVGRSTDIERDDAGRILSTINNIGDETQFVYDNIGRVESVELADGSVVEEHWLDNVLIRRIDEVGNYTEYQYDDLGYPIRIEQFDPQTPSEQRYIRETQFDKIGRILKVAEGSRALPQQQWRVTHYEYHSDDGRDLDSPTRIIDPLGRESIMQYDSNGLLTYQQDFSGIKTYLTYTPRNKIATKKVLMPSLTGETEYSTQYHYDAENNLVSVTLPHGAVWQYQYDSRNRLIHSSIDGTEVSKSYTYDASGNRTTETDSLGSTTHFQYYPDSQLQSTTNPIGNVVEHYYDDVGRQYATYDHERATYVEQYGYNELGHIIESNDGNGNATYFTPNSLGLALSISMPNSTQDRIRHDYNWQGLPTLYSDASGGEYLFEYNVFGQVVLITDSEGGVEQFQYDGLGRKTLHINKSGLQTQWQYDQQASQLVVTQIQSDTDKSIMLLGNHRQSNKVYDLLGRLIEYKDAAEQSWQFEYNQQGLLSSIIYPDSSQVLRHYNLAGLMTAEIITTQGQQSRESYFTYDGEGRLLTEQLPYYRLGSVNTYRYNDLGLLSSMAMPDGASYQFYYDLAGRKVSEVNPLGHQQSWEYDANDNVVSYTDGDGYRWHYTYNADNQIVQVIDPENGHHASTQYAYDAMGRLTSSSNQLGHTQYRLLDSLGRLIGAKDAAGNITHIRLDNAGRPMTISNRLGEETQQQYDAFDQLISQTNSLGHTTHFEYDALGRTSHQTNALNASERWGYNFRNQVTDYSNQLNQTTRYQYDGFGNISEIEQANNSVTRYAFNAANKLTSITSAAGTQQSFSYDDMARLTTFTNELGEQWRYDYDLAGQVTHAYQPEQNTDIQFQYDQRGHVIERQYAHQGQWHSEVLNYDGLGRLANIDGSELAENYHYDPAGRLIQVDNHKLGQSFNYEYNALGERTYSQVSNDEGVYYHRDAEGKIVRLERNTADGNLAFELSYDASGQLQQIDYPNRSRRSLEYDAVGRIVSIVIEQQEYKGNRWRDTWNTIEVLNYQYDGVGNVTAQNRKTEHADSDQWAYFEYDQVNRIISADYPNQDDIEFSWDDVGNLTQKQTKTTTYTYSYNQANQLVEMQGHRLPGFSCDDNSCENDDSSDSHNFVYQYDANGNLASVSNGNEVQSYQHDPLNRMTEVINPDGSSVQYGYDARSRRVKTVRTAQTAIKQNGNSNQSAQLNQTTLYSHYDGRQEQGQWQDNGVGFMPFRSLTLLPDSNLPYGKVLHQSLYDSTSSIVQASGTKGADASHLYNHHDRLDSTIHVLDDTGTSAMRLGYSPFGQTYRKHNDKTFWKANAGVNANKQLGQLMPYQYTGKYTESSTGLVNLDARWYNPHSSRFIQPDYWSLKNTYLPTEIQHELIKATSLNTDMLLRDPNQQMSYGYVSGNPFFWVDPFGLAAYQTYVEAKESNYSYGTSEEYQSKSFEMTEEEARKLKEYYSIASKTLTTLGIVSLTTPPTSVLSGPLLVGGAITGSVEALFEQKKLEAIAYEIASSIGPNKLLEPISTIVKGSEVFGRKYNNYIDGITEIAKEFLGEVVTSFRGGC</sequence>
<organism evidence="4 5">
    <name type="scientific">Vibrio halioticoli NBRC 102217</name>
    <dbReference type="NCBI Taxonomy" id="1219072"/>
    <lineage>
        <taxon>Bacteria</taxon>
        <taxon>Pseudomonadati</taxon>
        <taxon>Pseudomonadota</taxon>
        <taxon>Gammaproteobacteria</taxon>
        <taxon>Vibrionales</taxon>
        <taxon>Vibrionaceae</taxon>
        <taxon>Vibrio</taxon>
    </lineage>
</organism>
<proteinExistence type="predicted"/>
<gene>
    <name evidence="4" type="ORF">VHA01S_038_00320</name>
</gene>
<dbReference type="eggNOG" id="COG3209">
    <property type="taxonomic scope" value="Bacteria"/>
</dbReference>
<feature type="region of interest" description="Disordered" evidence="2">
    <location>
        <begin position="103"/>
        <end position="133"/>
    </location>
</feature>
<comment type="caution">
    <text evidence="4">The sequence shown here is derived from an EMBL/GenBank/DDBJ whole genome shotgun (WGS) entry which is preliminary data.</text>
</comment>
<evidence type="ECO:0000256" key="2">
    <source>
        <dbReference type="SAM" id="MobiDB-lite"/>
    </source>
</evidence>
<evidence type="ECO:0000313" key="5">
    <source>
        <dbReference type="Proteomes" id="UP000017800"/>
    </source>
</evidence>